<feature type="transmembrane region" description="Helical" evidence="6">
    <location>
        <begin position="235"/>
        <end position="255"/>
    </location>
</feature>
<dbReference type="GO" id="GO:0022857">
    <property type="term" value="F:transmembrane transporter activity"/>
    <property type="evidence" value="ECO:0007669"/>
    <property type="project" value="InterPro"/>
</dbReference>
<dbReference type="Pfam" id="PF07690">
    <property type="entry name" value="MFS_1"/>
    <property type="match status" value="1"/>
</dbReference>
<dbReference type="Proteomes" id="UP000572817">
    <property type="component" value="Unassembled WGS sequence"/>
</dbReference>
<evidence type="ECO:0000313" key="8">
    <source>
        <dbReference type="EMBL" id="KAF4302959.1"/>
    </source>
</evidence>
<comment type="caution">
    <text evidence="8">The sequence shown here is derived from an EMBL/GenBank/DDBJ whole genome shotgun (WGS) entry which is preliminary data.</text>
</comment>
<organism evidence="8 9">
    <name type="scientific">Botryosphaeria dothidea</name>
    <dbReference type="NCBI Taxonomy" id="55169"/>
    <lineage>
        <taxon>Eukaryota</taxon>
        <taxon>Fungi</taxon>
        <taxon>Dikarya</taxon>
        <taxon>Ascomycota</taxon>
        <taxon>Pezizomycotina</taxon>
        <taxon>Dothideomycetes</taxon>
        <taxon>Dothideomycetes incertae sedis</taxon>
        <taxon>Botryosphaeriales</taxon>
        <taxon>Botryosphaeriaceae</taxon>
        <taxon>Botryosphaeria</taxon>
    </lineage>
</organism>
<keyword evidence="9" id="KW-1185">Reference proteome</keyword>
<feature type="compositionally biased region" description="Basic and acidic residues" evidence="5">
    <location>
        <begin position="18"/>
        <end position="27"/>
    </location>
</feature>
<dbReference type="PANTHER" id="PTHR23502">
    <property type="entry name" value="MAJOR FACILITATOR SUPERFAMILY"/>
    <property type="match status" value="1"/>
</dbReference>
<reference evidence="8" key="1">
    <citation type="submission" date="2020-04" db="EMBL/GenBank/DDBJ databases">
        <title>Genome Assembly and Annotation of Botryosphaeria dothidea sdau 11-99, a Latent Pathogen of Apple Fruit Ring Rot in China.</title>
        <authorList>
            <person name="Yu C."/>
            <person name="Diao Y."/>
            <person name="Lu Q."/>
            <person name="Zhao J."/>
            <person name="Cui S."/>
            <person name="Peng C."/>
            <person name="He B."/>
            <person name="Liu H."/>
        </authorList>
    </citation>
    <scope>NUCLEOTIDE SEQUENCE [LARGE SCALE GENOMIC DNA]</scope>
    <source>
        <strain evidence="8">Sdau11-99</strain>
    </source>
</reference>
<evidence type="ECO:0000256" key="5">
    <source>
        <dbReference type="SAM" id="MobiDB-lite"/>
    </source>
</evidence>
<feature type="compositionally biased region" description="Polar residues" evidence="5">
    <location>
        <begin position="1"/>
        <end position="11"/>
    </location>
</feature>
<feature type="transmembrane region" description="Helical" evidence="6">
    <location>
        <begin position="404"/>
        <end position="428"/>
    </location>
</feature>
<dbReference type="AlphaFoldDB" id="A0A8H4IMF8"/>
<sequence length="442" mass="47865">MESTSDVTNSGVVPPDKISTEMVKEQQDTDGQNTRYIEFDTPLPPNVLNWLEISDPHDTALRKLRQLRSPQELPKWRKEATSWMCYFASGLASHAASSYSPAKEQLSAYWDIGSVPTLLGITLFTTGFAVAPMALAPLSEVNGRKPVFLVTGILFVVCQICSGVTRSYPGMLLARFFSGVGSSTYSSMVGGVLSDIYPSNERNTPMALFSCSALFGIGTGALASGFTTQYTTWRWIFYSQAIVDGVLVATFLLLFSETRVIVLLRRRAQQFNAVLAAMYVGAVLMTPLSIYQERVLGRFASATFPPGVPEARLHCACVESALLPLGLFAFGWSARPDVHWIVPAAAIGVATMGIFAVYMAVFNYLSDAYGRYASSALAAQSFCRNGFGGVLTLVTRQMFAGTGYGAAGSCLGGVALALTLVPWVLVLWGEEIRRRSRFASAL</sequence>
<accession>A0A8H4IMF8</accession>
<evidence type="ECO:0000256" key="6">
    <source>
        <dbReference type="SAM" id="Phobius"/>
    </source>
</evidence>
<name>A0A8H4IMF8_9PEZI</name>
<dbReference type="GO" id="GO:0005886">
    <property type="term" value="C:plasma membrane"/>
    <property type="evidence" value="ECO:0007669"/>
    <property type="project" value="TreeGrafter"/>
</dbReference>
<feature type="domain" description="Major facilitator superfamily (MFS) profile" evidence="7">
    <location>
        <begin position="78"/>
        <end position="442"/>
    </location>
</feature>
<dbReference type="Gene3D" id="1.20.1250.20">
    <property type="entry name" value="MFS general substrate transporter like domains"/>
    <property type="match status" value="1"/>
</dbReference>
<evidence type="ECO:0000256" key="1">
    <source>
        <dbReference type="ARBA" id="ARBA00004141"/>
    </source>
</evidence>
<dbReference type="InterPro" id="IPR020846">
    <property type="entry name" value="MFS_dom"/>
</dbReference>
<dbReference type="PANTHER" id="PTHR23502:SF134">
    <property type="entry name" value="MAJOR FACILITATOR SUPERFAMILY (MFS) PROFILE DOMAIN-CONTAINING PROTEIN-RELATED"/>
    <property type="match status" value="1"/>
</dbReference>
<comment type="subcellular location">
    <subcellularLocation>
        <location evidence="1">Membrane</location>
        <topology evidence="1">Multi-pass membrane protein</topology>
    </subcellularLocation>
</comment>
<keyword evidence="4 6" id="KW-0472">Membrane</keyword>
<dbReference type="SUPFAM" id="SSF103473">
    <property type="entry name" value="MFS general substrate transporter"/>
    <property type="match status" value="1"/>
</dbReference>
<feature type="transmembrane region" description="Helical" evidence="6">
    <location>
        <begin position="147"/>
        <end position="166"/>
    </location>
</feature>
<protein>
    <submittedName>
        <fullName evidence="8">MFS general substrate transporter</fullName>
    </submittedName>
</protein>
<evidence type="ECO:0000259" key="7">
    <source>
        <dbReference type="PROSITE" id="PS50850"/>
    </source>
</evidence>
<dbReference type="OrthoDB" id="6770063at2759"/>
<feature type="transmembrane region" description="Helical" evidence="6">
    <location>
        <begin position="114"/>
        <end position="135"/>
    </location>
</feature>
<evidence type="ECO:0000256" key="3">
    <source>
        <dbReference type="ARBA" id="ARBA00022989"/>
    </source>
</evidence>
<keyword evidence="3 6" id="KW-1133">Transmembrane helix</keyword>
<keyword evidence="2 6" id="KW-0812">Transmembrane</keyword>
<feature type="transmembrane region" description="Helical" evidence="6">
    <location>
        <begin position="205"/>
        <end position="223"/>
    </location>
</feature>
<feature type="transmembrane region" description="Helical" evidence="6">
    <location>
        <begin position="172"/>
        <end position="193"/>
    </location>
</feature>
<feature type="transmembrane region" description="Helical" evidence="6">
    <location>
        <begin position="271"/>
        <end position="291"/>
    </location>
</feature>
<gene>
    <name evidence="8" type="ORF">GTA08_BOTSDO08600</name>
</gene>
<feature type="transmembrane region" description="Helical" evidence="6">
    <location>
        <begin position="311"/>
        <end position="332"/>
    </location>
</feature>
<evidence type="ECO:0000313" key="9">
    <source>
        <dbReference type="Proteomes" id="UP000572817"/>
    </source>
</evidence>
<dbReference type="InterPro" id="IPR036259">
    <property type="entry name" value="MFS_trans_sf"/>
</dbReference>
<dbReference type="PROSITE" id="PS50850">
    <property type="entry name" value="MFS"/>
    <property type="match status" value="1"/>
</dbReference>
<feature type="region of interest" description="Disordered" evidence="5">
    <location>
        <begin position="1"/>
        <end position="31"/>
    </location>
</feature>
<dbReference type="InterPro" id="IPR011701">
    <property type="entry name" value="MFS"/>
</dbReference>
<evidence type="ECO:0000256" key="2">
    <source>
        <dbReference type="ARBA" id="ARBA00022692"/>
    </source>
</evidence>
<evidence type="ECO:0000256" key="4">
    <source>
        <dbReference type="ARBA" id="ARBA00023136"/>
    </source>
</evidence>
<dbReference type="EMBL" id="WWBZ02000062">
    <property type="protein sequence ID" value="KAF4302959.1"/>
    <property type="molecule type" value="Genomic_DNA"/>
</dbReference>
<proteinExistence type="predicted"/>
<feature type="transmembrane region" description="Helical" evidence="6">
    <location>
        <begin position="344"/>
        <end position="365"/>
    </location>
</feature>